<organism evidence="1 2">
    <name type="scientific">Penstemon smallii</name>
    <dbReference type="NCBI Taxonomy" id="265156"/>
    <lineage>
        <taxon>Eukaryota</taxon>
        <taxon>Viridiplantae</taxon>
        <taxon>Streptophyta</taxon>
        <taxon>Embryophyta</taxon>
        <taxon>Tracheophyta</taxon>
        <taxon>Spermatophyta</taxon>
        <taxon>Magnoliopsida</taxon>
        <taxon>eudicotyledons</taxon>
        <taxon>Gunneridae</taxon>
        <taxon>Pentapetalae</taxon>
        <taxon>asterids</taxon>
        <taxon>lamiids</taxon>
        <taxon>Lamiales</taxon>
        <taxon>Plantaginaceae</taxon>
        <taxon>Cheloneae</taxon>
        <taxon>Penstemon</taxon>
    </lineage>
</organism>
<evidence type="ECO:0000313" key="2">
    <source>
        <dbReference type="Proteomes" id="UP001634393"/>
    </source>
</evidence>
<proteinExistence type="predicted"/>
<evidence type="ECO:0008006" key="3">
    <source>
        <dbReference type="Google" id="ProtNLM"/>
    </source>
</evidence>
<dbReference type="InterPro" id="IPR006502">
    <property type="entry name" value="PDDEXK-like"/>
</dbReference>
<reference evidence="1 2" key="1">
    <citation type="submission" date="2024-12" db="EMBL/GenBank/DDBJ databases">
        <title>The unique morphological basis and parallel evolutionary history of personate flowers in Penstemon.</title>
        <authorList>
            <person name="Depatie T.H."/>
            <person name="Wessinger C.A."/>
        </authorList>
    </citation>
    <scope>NUCLEOTIDE SEQUENCE [LARGE SCALE GENOMIC DNA]</scope>
    <source>
        <strain evidence="1">WTNN_2</strain>
        <tissue evidence="1">Leaf</tissue>
    </source>
</reference>
<gene>
    <name evidence="1" type="ORF">ACJIZ3_006692</name>
</gene>
<dbReference type="Pfam" id="PF04720">
    <property type="entry name" value="PDDEXK_6"/>
    <property type="match status" value="1"/>
</dbReference>
<sequence length="308" mass="35063">MVNIPVRFKRVAAAFDEVAKVRSCDSSGSEHSPEDLSDLLNSFHEREIREQRENEKFDEKDIDGDLEINSNHVSESNNSQDLEIRDSLEKLFDLGNDDVKLRIYEEVEKSLREVSGLAPDFKRRLMARLRDRGFEAGLCKSKWEKNGRCTAGEYEYIDINANETRYIIEVSLAGEFTIARPTSSYTTLLDVFPRIFVGKPDELNQVVRLMCRAIRKSMKGVDIHVPPWRRLAYLQAKWFGSYKRTTNEVSSRKVEIFGGDVAKNKSVVGFMATVPVAGVSFYCRGDFAAKKGVRRGNLAAAFKQEEVL</sequence>
<comment type="caution">
    <text evidence="1">The sequence shown here is derived from an EMBL/GenBank/DDBJ whole genome shotgun (WGS) entry which is preliminary data.</text>
</comment>
<keyword evidence="2" id="KW-1185">Reference proteome</keyword>
<evidence type="ECO:0000313" key="1">
    <source>
        <dbReference type="EMBL" id="KAL3820787.1"/>
    </source>
</evidence>
<dbReference type="PANTHER" id="PTHR31579">
    <property type="entry name" value="OS03G0796600 PROTEIN"/>
    <property type="match status" value="1"/>
</dbReference>
<dbReference type="PANTHER" id="PTHR31579:SF42">
    <property type="entry name" value="DUF506 FAMILY PROTEIN (DUF506)"/>
    <property type="match status" value="1"/>
</dbReference>
<dbReference type="Proteomes" id="UP001634393">
    <property type="component" value="Unassembled WGS sequence"/>
</dbReference>
<dbReference type="NCBIfam" id="TIGR01615">
    <property type="entry name" value="A_thal_3542"/>
    <property type="match status" value="1"/>
</dbReference>
<accession>A0ABD3S8I0</accession>
<dbReference type="EMBL" id="JBJXBP010000007">
    <property type="protein sequence ID" value="KAL3820787.1"/>
    <property type="molecule type" value="Genomic_DNA"/>
</dbReference>
<name>A0ABD3S8I0_9LAMI</name>
<dbReference type="AlphaFoldDB" id="A0ABD3S8I0"/>
<protein>
    <recommendedName>
        <fullName evidence="3">DUF506 family protein</fullName>
    </recommendedName>
</protein>